<dbReference type="PANTHER" id="PTHR12111:SF1">
    <property type="entry name" value="SPLICING FACTOR YJU2"/>
    <property type="match status" value="1"/>
</dbReference>
<keyword evidence="3" id="KW-0479">Metal-binding</keyword>
<evidence type="ECO:0000256" key="3">
    <source>
        <dbReference type="ARBA" id="ARBA00022723"/>
    </source>
</evidence>
<dbReference type="OMA" id="QQYNTVE"/>
<proteinExistence type="inferred from homology"/>
<dbReference type="HAMAP" id="MF_03226">
    <property type="entry name" value="YJU2"/>
    <property type="match status" value="1"/>
</dbReference>
<dbReference type="OrthoDB" id="674963at2759"/>
<keyword evidence="5" id="KW-0862">Zinc</keyword>
<organism evidence="10 11">
    <name type="scientific">Stegodyphus mimosarum</name>
    <name type="common">African social velvet spider</name>
    <dbReference type="NCBI Taxonomy" id="407821"/>
    <lineage>
        <taxon>Eukaryota</taxon>
        <taxon>Metazoa</taxon>
        <taxon>Ecdysozoa</taxon>
        <taxon>Arthropoda</taxon>
        <taxon>Chelicerata</taxon>
        <taxon>Arachnida</taxon>
        <taxon>Araneae</taxon>
        <taxon>Araneomorphae</taxon>
        <taxon>Entelegynae</taxon>
        <taxon>Eresoidea</taxon>
        <taxon>Eresidae</taxon>
        <taxon>Stegodyphus</taxon>
    </lineage>
</organism>
<feature type="non-terminal residue" evidence="10">
    <location>
        <position position="305"/>
    </location>
</feature>
<dbReference type="GO" id="GO:0000398">
    <property type="term" value="P:mRNA splicing, via spliceosome"/>
    <property type="evidence" value="ECO:0007669"/>
    <property type="project" value="InterPro"/>
</dbReference>
<feature type="coiled-coil region" evidence="8">
    <location>
        <begin position="115"/>
        <end position="197"/>
    </location>
</feature>
<dbReference type="InterPro" id="IPR043701">
    <property type="entry name" value="Yju2"/>
</dbReference>
<evidence type="ECO:0000256" key="4">
    <source>
        <dbReference type="ARBA" id="ARBA00022728"/>
    </source>
</evidence>
<name>A0A087TAU7_STEMI</name>
<keyword evidence="4" id="KW-0747">Spliceosome</keyword>
<gene>
    <name evidence="10" type="ORF">X975_15601</name>
</gene>
<feature type="region of interest" description="Disordered" evidence="9">
    <location>
        <begin position="268"/>
        <end position="305"/>
    </location>
</feature>
<dbReference type="Proteomes" id="UP000054359">
    <property type="component" value="Unassembled WGS sequence"/>
</dbReference>
<evidence type="ECO:0008006" key="12">
    <source>
        <dbReference type="Google" id="ProtNLM"/>
    </source>
</evidence>
<evidence type="ECO:0000313" key="10">
    <source>
        <dbReference type="EMBL" id="KFM62236.1"/>
    </source>
</evidence>
<keyword evidence="6" id="KW-0508">mRNA splicing</keyword>
<evidence type="ECO:0000256" key="7">
    <source>
        <dbReference type="ARBA" id="ARBA00023242"/>
    </source>
</evidence>
<dbReference type="InterPro" id="IPR007590">
    <property type="entry name" value="Saf4/Yju2"/>
</dbReference>
<keyword evidence="8" id="KW-0175">Coiled coil</keyword>
<dbReference type="AlphaFoldDB" id="A0A087TAU7"/>
<evidence type="ECO:0000256" key="9">
    <source>
        <dbReference type="SAM" id="MobiDB-lite"/>
    </source>
</evidence>
<dbReference type="GO" id="GO:0071006">
    <property type="term" value="C:U2-type catalytic step 1 spliceosome"/>
    <property type="evidence" value="ECO:0007669"/>
    <property type="project" value="TreeGrafter"/>
</dbReference>
<evidence type="ECO:0000256" key="2">
    <source>
        <dbReference type="ARBA" id="ARBA00022664"/>
    </source>
</evidence>
<keyword evidence="11" id="KW-1185">Reference proteome</keyword>
<reference evidence="10 11" key="1">
    <citation type="submission" date="2013-11" db="EMBL/GenBank/DDBJ databases">
        <title>Genome sequencing of Stegodyphus mimosarum.</title>
        <authorList>
            <person name="Bechsgaard J."/>
        </authorList>
    </citation>
    <scope>NUCLEOTIDE SEQUENCE [LARGE SCALE GENOMIC DNA]</scope>
</reference>
<dbReference type="EMBL" id="KK114343">
    <property type="protein sequence ID" value="KFM62236.1"/>
    <property type="molecule type" value="Genomic_DNA"/>
</dbReference>
<evidence type="ECO:0000256" key="1">
    <source>
        <dbReference type="ARBA" id="ARBA00004123"/>
    </source>
</evidence>
<dbReference type="GO" id="GO:0046872">
    <property type="term" value="F:metal ion binding"/>
    <property type="evidence" value="ECO:0007669"/>
    <property type="project" value="UniProtKB-KW"/>
</dbReference>
<evidence type="ECO:0000313" key="11">
    <source>
        <dbReference type="Proteomes" id="UP000054359"/>
    </source>
</evidence>
<dbReference type="Pfam" id="PF04502">
    <property type="entry name" value="Saf4_Yju2"/>
    <property type="match status" value="1"/>
</dbReference>
<comment type="subcellular location">
    <subcellularLocation>
        <location evidence="1">Nucleus</location>
    </subcellularLocation>
</comment>
<keyword evidence="7" id="KW-0539">Nucleus</keyword>
<protein>
    <recommendedName>
        <fullName evidence="12">Coiled-coil domain-containing protein 94</fullName>
    </recommendedName>
</protein>
<keyword evidence="2" id="KW-0507">mRNA processing</keyword>
<dbReference type="STRING" id="407821.A0A087TAU7"/>
<evidence type="ECO:0000256" key="8">
    <source>
        <dbReference type="SAM" id="Coils"/>
    </source>
</evidence>
<dbReference type="PANTHER" id="PTHR12111">
    <property type="entry name" value="SPLICING FACTOR YJU2"/>
    <property type="match status" value="1"/>
</dbReference>
<sequence>MSERKVLNKYYPPDFDPSKIPRLRLPRDRQYTVRLMAPCNMSVEEEQSMCKTCGEYIYKGKKFNARKETVQNEEYLGIKIFRFYIKCPRCLAEITFKTDPENADYIVEHGASRNFQALKLAEEAAAKEAKELEEEEKNNPMKLLENRTKASKQEMELMETLEELKDLNQRHAKVDLERLLEEKQQILVNEIKQQEEEDEALIRSCFGKSGGQIIKRIVEENGTTSYMHKREQEPPKKKQKLSTSIGILLKKSNTALVKVKNKSALSSTADCGTKSETVSLSNNSSTEPKQNALSLLGSYSGTDSD</sequence>
<evidence type="ECO:0000256" key="6">
    <source>
        <dbReference type="ARBA" id="ARBA00023187"/>
    </source>
</evidence>
<evidence type="ECO:0000256" key="5">
    <source>
        <dbReference type="ARBA" id="ARBA00022833"/>
    </source>
</evidence>
<accession>A0A087TAU7</accession>